<dbReference type="EMBL" id="JBGNUJ010000004">
    <property type="protein sequence ID" value="KAL3960739.1"/>
    <property type="molecule type" value="Genomic_DNA"/>
</dbReference>
<evidence type="ECO:0000313" key="2">
    <source>
        <dbReference type="Proteomes" id="UP001638806"/>
    </source>
</evidence>
<dbReference type="Proteomes" id="UP001638806">
    <property type="component" value="Unassembled WGS sequence"/>
</dbReference>
<sequence>MSADKRVCLAYSGGLDTSTILKWLILEGYTVVAFLADVGQQEDFAEVEKKALALGAERMIIENLQQEFVDELIFPAIQCNAIYEDRYLLGTSLARPVIARAQVRTAHKYNCKLLSHGCTGKGPSEVRTCLEGMRPCKYLLRSSIIRSNKANLAEEPLHYRTVEDPRILQPFPGPTRSPQVCRGEWHPCLIHPKAPWSQDDNLAHCSYESGILEKPDVPAPKSVWTRTVDPLDAPDVPTKFSVTFRAGVPVKLQVEGGETVTGSLELFKALNDIAGRNGVGRIDIVESRFIGLKSRGAYDSPALTVLRLAHIDIEGMTVDSKVKQIMAWVGNQWSQCLYNGMYFSLSVNCWVSLSSSLTMSKALANHDSPENSILFSQKHVHGTVDMMVYKGAAHVLSRSAPESNLYSEEQASMDTLEGFSPEDTTGFIAIQAIRLEKYGAAKIQQGEPLTRSA</sequence>
<proteinExistence type="predicted"/>
<accession>A0ACC4DWM6</accession>
<name>A0ACC4DWM6_PURLI</name>
<protein>
    <submittedName>
        <fullName evidence="1">Uncharacterized protein</fullName>
    </submittedName>
</protein>
<reference evidence="1" key="1">
    <citation type="submission" date="2024-12" db="EMBL/GenBank/DDBJ databases">
        <title>Comparative genomics and development of molecular markers within Purpureocillium lilacinum and among Purpureocillium species.</title>
        <authorList>
            <person name="Yeh Z.-Y."/>
            <person name="Ni N.-T."/>
            <person name="Lo P.-H."/>
            <person name="Mushyakhwo K."/>
            <person name="Lin C.-F."/>
            <person name="Nai Y.-S."/>
        </authorList>
    </citation>
    <scope>NUCLEOTIDE SEQUENCE</scope>
    <source>
        <tissue evidence="1">Conidia</tissue>
    </source>
</reference>
<keyword evidence="2" id="KW-1185">Reference proteome</keyword>
<gene>
    <name evidence="1" type="ORF">ACCO45_005856</name>
</gene>
<comment type="caution">
    <text evidence="1">The sequence shown here is derived from an EMBL/GenBank/DDBJ whole genome shotgun (WGS) entry which is preliminary data.</text>
</comment>
<organism evidence="1 2">
    <name type="scientific">Purpureocillium lilacinum</name>
    <name type="common">Paecilomyces lilacinus</name>
    <dbReference type="NCBI Taxonomy" id="33203"/>
    <lineage>
        <taxon>Eukaryota</taxon>
        <taxon>Fungi</taxon>
        <taxon>Dikarya</taxon>
        <taxon>Ascomycota</taxon>
        <taxon>Pezizomycotina</taxon>
        <taxon>Sordariomycetes</taxon>
        <taxon>Hypocreomycetidae</taxon>
        <taxon>Hypocreales</taxon>
        <taxon>Ophiocordycipitaceae</taxon>
        <taxon>Purpureocillium</taxon>
    </lineage>
</organism>
<evidence type="ECO:0000313" key="1">
    <source>
        <dbReference type="EMBL" id="KAL3960739.1"/>
    </source>
</evidence>